<feature type="region of interest" description="Disordered" evidence="1">
    <location>
        <begin position="653"/>
        <end position="673"/>
    </location>
</feature>
<dbReference type="InterPro" id="IPR021720">
    <property type="entry name" value="Malectin_dom"/>
</dbReference>
<dbReference type="PANTHER" id="PTHR34512">
    <property type="entry name" value="CELL SURFACE PROTEIN"/>
    <property type="match status" value="1"/>
</dbReference>
<dbReference type="EMBL" id="CP036266">
    <property type="protein sequence ID" value="QDT22323.1"/>
    <property type="molecule type" value="Genomic_DNA"/>
</dbReference>
<sequence precursor="true">MLPLRLRILALFLFVLTLAMNSASAADWPMWRHDPQRSAETEQSLPESLFVQWVHKLPALDPAFNNERLQFDAGYEPIVKDQRLFYGSSQTDSVTAIDVATGKELWRFTTDGPVRLAPVAWQDLVIFGSDDGCVYAVAAETGALRWKYRAVPSQRLILGNRRLISVWPVRGGPVVEEDTLYFAAGVWPFEGVFIYALNAETGAVKWVNDRLGYIYGQHPHAAEAFGGITPQGYLVIAGEELIVPCGTAFPARINKQTGKLIEFELPKPGRTPGGWFAAAGKAARRGETKLPQTTAAQPELQFDRDVNSARHENGQNYGPDGKRGIRQQIQTADRKLTYKNGIPGVPGVIHSLVAAADRLFVVTEAGSIYCLGPEETTPVTYESPLLAKQTKSTGQTSQAPLPAMFGDALQAGGYVFLAGVPDAELLNTLLTRHDLQLISLINDPGQLTQLRTLFHERGYASSQLAFLPGPLNKFSSPAYFAQTIITAEPVFAGMKSYAEQVRLLYPSLRPYGGRLLVKTSDSDHSRLAAEFKSLSQVKISRVGDYSVFEKVGPIPGSSNYTGGWSSPDELVKAPVGVLWYDDSVGNFKRAPQPLFVDGVMISHSKFWQGYPAGIRPPYKLLNPQFSDVYTGRKLNATQAEVLTTELPTLNQEEKQPNQYRPPYQTNAWSPPPPVIGERTNPLNGKTEPRAFPKSYGCDGGVDYSYVYTMRSGTAAFYDKRVESGTIHISGPRSGCTNSIVPANGLLNVPYYFQGCTCSYPLPVGLSLISLPETHEQWMVWGKGQVQDIQRVGLNFGAPGDRMTDKGTLWLDTPSVGGPSPELKLEIQPASVKPFYEHSLWIEGGQGWPWVGASGITGVEQITLNDLEPGEYTLRLYFRDPDFATAGKRVFSVQLNGQPLIQNLDIAGETGSRQRILVREFKDVSLAESARLDFTTQTGTALICGVELVRQGLPLDEIVTLPEQKQELLTK</sequence>
<keyword evidence="2" id="KW-0732">Signal</keyword>
<dbReference type="SMART" id="SM00564">
    <property type="entry name" value="PQQ"/>
    <property type="match status" value="3"/>
</dbReference>
<dbReference type="Gene3D" id="2.130.10.10">
    <property type="entry name" value="YVTN repeat-like/Quinoprotein amine dehydrogenase"/>
    <property type="match status" value="1"/>
</dbReference>
<evidence type="ECO:0000256" key="2">
    <source>
        <dbReference type="SAM" id="SignalP"/>
    </source>
</evidence>
<name>A0A517PSH0_9PLAN</name>
<dbReference type="Pfam" id="PF13360">
    <property type="entry name" value="PQQ_2"/>
    <property type="match status" value="1"/>
</dbReference>
<dbReference type="OrthoDB" id="218952at2"/>
<dbReference type="InterPro" id="IPR002372">
    <property type="entry name" value="PQQ_rpt_dom"/>
</dbReference>
<evidence type="ECO:0000259" key="4">
    <source>
        <dbReference type="Pfam" id="PF13360"/>
    </source>
</evidence>
<dbReference type="EC" id="1.1.2.8" evidence="5"/>
<feature type="chain" id="PRO_5022001461" evidence="2">
    <location>
        <begin position="26"/>
        <end position="970"/>
    </location>
</feature>
<accession>A0A517PSH0</accession>
<dbReference type="PANTHER" id="PTHR34512:SF30">
    <property type="entry name" value="OUTER MEMBRANE PROTEIN ASSEMBLY FACTOR BAMB"/>
    <property type="match status" value="1"/>
</dbReference>
<gene>
    <name evidence="5" type="primary">adhA</name>
    <name evidence="5" type="ORF">HG66A1_41300</name>
</gene>
<dbReference type="GO" id="GO:0052934">
    <property type="term" value="F:alcohol dehydrogenase (cytochrome c) activity"/>
    <property type="evidence" value="ECO:0007669"/>
    <property type="project" value="UniProtKB-EC"/>
</dbReference>
<dbReference type="Proteomes" id="UP000320421">
    <property type="component" value="Chromosome"/>
</dbReference>
<dbReference type="Pfam" id="PF11721">
    <property type="entry name" value="Malectin"/>
    <property type="match status" value="1"/>
</dbReference>
<evidence type="ECO:0000256" key="1">
    <source>
        <dbReference type="SAM" id="MobiDB-lite"/>
    </source>
</evidence>
<dbReference type="Gene3D" id="2.60.120.430">
    <property type="entry name" value="Galactose-binding lectin"/>
    <property type="match status" value="1"/>
</dbReference>
<dbReference type="InterPro" id="IPR018391">
    <property type="entry name" value="PQQ_b-propeller_rpt"/>
</dbReference>
<proteinExistence type="predicted"/>
<dbReference type="AlphaFoldDB" id="A0A517PSH0"/>
<evidence type="ECO:0000313" key="5">
    <source>
        <dbReference type="EMBL" id="QDT22323.1"/>
    </source>
</evidence>
<dbReference type="RefSeq" id="WP_145188001.1">
    <property type="nucleotide sequence ID" value="NZ_CP036266.1"/>
</dbReference>
<organism evidence="5 6">
    <name type="scientific">Gimesia chilikensis</name>
    <dbReference type="NCBI Taxonomy" id="2605989"/>
    <lineage>
        <taxon>Bacteria</taxon>
        <taxon>Pseudomonadati</taxon>
        <taxon>Planctomycetota</taxon>
        <taxon>Planctomycetia</taxon>
        <taxon>Planctomycetales</taxon>
        <taxon>Planctomycetaceae</taxon>
        <taxon>Gimesia</taxon>
    </lineage>
</organism>
<reference evidence="5 6" key="1">
    <citation type="submission" date="2019-02" db="EMBL/GenBank/DDBJ databases">
        <title>Deep-cultivation of Planctomycetes and their phenomic and genomic characterization uncovers novel biology.</title>
        <authorList>
            <person name="Wiegand S."/>
            <person name="Jogler M."/>
            <person name="Boedeker C."/>
            <person name="Pinto D."/>
            <person name="Vollmers J."/>
            <person name="Rivas-Marin E."/>
            <person name="Kohn T."/>
            <person name="Peeters S.H."/>
            <person name="Heuer A."/>
            <person name="Rast P."/>
            <person name="Oberbeckmann S."/>
            <person name="Bunk B."/>
            <person name="Jeske O."/>
            <person name="Meyerdierks A."/>
            <person name="Storesund J.E."/>
            <person name="Kallscheuer N."/>
            <person name="Luecker S."/>
            <person name="Lage O.M."/>
            <person name="Pohl T."/>
            <person name="Merkel B.J."/>
            <person name="Hornburger P."/>
            <person name="Mueller R.-W."/>
            <person name="Bruemmer F."/>
            <person name="Labrenz M."/>
            <person name="Spormann A.M."/>
            <person name="Op den Camp H."/>
            <person name="Overmann J."/>
            <person name="Amann R."/>
            <person name="Jetten M.S.M."/>
            <person name="Mascher T."/>
            <person name="Medema M.H."/>
            <person name="Devos D.P."/>
            <person name="Kaster A.-K."/>
            <person name="Ovreas L."/>
            <person name="Rohde M."/>
            <person name="Galperin M.Y."/>
            <person name="Jogler C."/>
        </authorList>
    </citation>
    <scope>NUCLEOTIDE SEQUENCE [LARGE SCALE GENOMIC DNA]</scope>
    <source>
        <strain evidence="5 6">HG66A1</strain>
    </source>
</reference>
<dbReference type="InterPro" id="IPR011047">
    <property type="entry name" value="Quinoprotein_ADH-like_sf"/>
</dbReference>
<protein>
    <submittedName>
        <fullName evidence="5">Alcohol dehydrogenase [cytochrome c]</fullName>
        <ecNumber evidence="5">1.1.2.8</ecNumber>
    </submittedName>
</protein>
<feature type="signal peptide" evidence="2">
    <location>
        <begin position="1"/>
        <end position="25"/>
    </location>
</feature>
<dbReference type="InterPro" id="IPR015943">
    <property type="entry name" value="WD40/YVTN_repeat-like_dom_sf"/>
</dbReference>
<dbReference type="SUPFAM" id="SSF50998">
    <property type="entry name" value="Quinoprotein alcohol dehydrogenase-like"/>
    <property type="match status" value="1"/>
</dbReference>
<keyword evidence="5" id="KW-0560">Oxidoreductase</keyword>
<feature type="domain" description="Pyrrolo-quinoline quinone repeat" evidence="4">
    <location>
        <begin position="63"/>
        <end position="206"/>
    </location>
</feature>
<evidence type="ECO:0000313" key="6">
    <source>
        <dbReference type="Proteomes" id="UP000320421"/>
    </source>
</evidence>
<feature type="domain" description="Malectin" evidence="3">
    <location>
        <begin position="866"/>
        <end position="925"/>
    </location>
</feature>
<evidence type="ECO:0000259" key="3">
    <source>
        <dbReference type="Pfam" id="PF11721"/>
    </source>
</evidence>
<keyword evidence="6" id="KW-1185">Reference proteome</keyword>